<evidence type="ECO:0000313" key="2">
    <source>
        <dbReference type="EMBL" id="KAG0150910.1"/>
    </source>
</evidence>
<protein>
    <submittedName>
        <fullName evidence="2">Uncharacterized protein</fullName>
    </submittedName>
</protein>
<feature type="region of interest" description="Disordered" evidence="1">
    <location>
        <begin position="204"/>
        <end position="227"/>
    </location>
</feature>
<sequence>MNAATNTSNSMHELLRPRDTSTSLWGRPENLLTEFDELFQSFFPGSMEEKTPLGSGDPEGFRHSIESDELGSNDKHAVPHIDSVMMCYPGEDPMACILHATNCATYGTFENNPLMLRTFSVGANMTYLIPATYRQSQSRSGRRVFYKRAPNIRELDAWFKAVAAAKLLWAREEGRMADTEGFFKRCTEPHKRVVEVKLTLGPMRKRRNRRGKALDTGKQRGPSPLGPGRLIQLGPFSYPNQAYSYVAKHNMPPPLSAP</sequence>
<feature type="compositionally biased region" description="Basic and acidic residues" evidence="1">
    <location>
        <begin position="59"/>
        <end position="73"/>
    </location>
</feature>
<dbReference type="AlphaFoldDB" id="A0A9P6TGN1"/>
<dbReference type="Proteomes" id="UP000886653">
    <property type="component" value="Unassembled WGS sequence"/>
</dbReference>
<feature type="region of interest" description="Disordered" evidence="1">
    <location>
        <begin position="46"/>
        <end position="73"/>
    </location>
</feature>
<evidence type="ECO:0000313" key="3">
    <source>
        <dbReference type="Proteomes" id="UP000886653"/>
    </source>
</evidence>
<reference evidence="2" key="1">
    <citation type="submission" date="2013-11" db="EMBL/GenBank/DDBJ databases">
        <title>Genome sequence of the fusiform rust pathogen reveals effectors for host alternation and coevolution with pine.</title>
        <authorList>
            <consortium name="DOE Joint Genome Institute"/>
            <person name="Smith K."/>
            <person name="Pendleton A."/>
            <person name="Kubisiak T."/>
            <person name="Anderson C."/>
            <person name="Salamov A."/>
            <person name="Aerts A."/>
            <person name="Riley R."/>
            <person name="Clum A."/>
            <person name="Lindquist E."/>
            <person name="Ence D."/>
            <person name="Campbell M."/>
            <person name="Kronenberg Z."/>
            <person name="Feau N."/>
            <person name="Dhillon B."/>
            <person name="Hamelin R."/>
            <person name="Burleigh J."/>
            <person name="Smith J."/>
            <person name="Yandell M."/>
            <person name="Nelson C."/>
            <person name="Grigoriev I."/>
            <person name="Davis J."/>
        </authorList>
    </citation>
    <scope>NUCLEOTIDE SEQUENCE</scope>
    <source>
        <strain evidence="2">G11</strain>
    </source>
</reference>
<organism evidence="2 3">
    <name type="scientific">Cronartium quercuum f. sp. fusiforme G11</name>
    <dbReference type="NCBI Taxonomy" id="708437"/>
    <lineage>
        <taxon>Eukaryota</taxon>
        <taxon>Fungi</taxon>
        <taxon>Dikarya</taxon>
        <taxon>Basidiomycota</taxon>
        <taxon>Pucciniomycotina</taxon>
        <taxon>Pucciniomycetes</taxon>
        <taxon>Pucciniales</taxon>
        <taxon>Coleosporiaceae</taxon>
        <taxon>Cronartium</taxon>
    </lineage>
</organism>
<proteinExistence type="predicted"/>
<gene>
    <name evidence="2" type="ORF">CROQUDRAFT_651752</name>
</gene>
<evidence type="ECO:0000256" key="1">
    <source>
        <dbReference type="SAM" id="MobiDB-lite"/>
    </source>
</evidence>
<comment type="caution">
    <text evidence="2">The sequence shown here is derived from an EMBL/GenBank/DDBJ whole genome shotgun (WGS) entry which is preliminary data.</text>
</comment>
<name>A0A9P6TGN1_9BASI</name>
<keyword evidence="3" id="KW-1185">Reference proteome</keyword>
<accession>A0A9P6TGN1</accession>
<dbReference type="EMBL" id="MU167216">
    <property type="protein sequence ID" value="KAG0150910.1"/>
    <property type="molecule type" value="Genomic_DNA"/>
</dbReference>